<dbReference type="RefSeq" id="WP_263713756.1">
    <property type="nucleotide sequence ID" value="NZ_JAOWKX010000011.1"/>
</dbReference>
<evidence type="ECO:0000313" key="3">
    <source>
        <dbReference type="Proteomes" id="UP001652504"/>
    </source>
</evidence>
<feature type="compositionally biased region" description="Basic residues" evidence="1">
    <location>
        <begin position="51"/>
        <end position="60"/>
    </location>
</feature>
<evidence type="ECO:0000313" key="2">
    <source>
        <dbReference type="EMBL" id="MCV2886469.1"/>
    </source>
</evidence>
<proteinExistence type="predicted"/>
<accession>A0ABT3ACS6</accession>
<reference evidence="2 3" key="1">
    <citation type="submission" date="2022-10" db="EMBL/GenBank/DDBJ databases">
        <title>Aestuariibacter sp. AA17 isolated from Montipora capitata coral fragment.</title>
        <authorList>
            <person name="Emsley S.A."/>
            <person name="Pfannmuller K.M."/>
            <person name="Loughran R.M."/>
            <person name="Shlafstein M."/>
            <person name="Papke E."/>
            <person name="Saw J.H."/>
            <person name="Ushijima B."/>
            <person name="Videau P."/>
        </authorList>
    </citation>
    <scope>NUCLEOTIDE SEQUENCE [LARGE SCALE GENOMIC DNA]</scope>
    <source>
        <strain evidence="2 3">AA17</strain>
    </source>
</reference>
<evidence type="ECO:0000256" key="1">
    <source>
        <dbReference type="SAM" id="MobiDB-lite"/>
    </source>
</evidence>
<dbReference type="EMBL" id="JAOWKX010000011">
    <property type="protein sequence ID" value="MCV2886469.1"/>
    <property type="molecule type" value="Genomic_DNA"/>
</dbReference>
<organism evidence="2 3">
    <name type="scientific">Fluctibacter corallii</name>
    <dbReference type="NCBI Taxonomy" id="2984329"/>
    <lineage>
        <taxon>Bacteria</taxon>
        <taxon>Pseudomonadati</taxon>
        <taxon>Pseudomonadota</taxon>
        <taxon>Gammaproteobacteria</taxon>
        <taxon>Alteromonadales</taxon>
        <taxon>Alteromonadaceae</taxon>
        <taxon>Fluctibacter</taxon>
    </lineage>
</organism>
<sequence length="122" mass="12948">MEELLKALDLGVVPEGERDPDGEFAHEADANSVGEELLAIGILAAKSKLNGKKGGLRKKPSSLGNAKGTDALRRENKQVRDAANAVGGLTKEQKNKLHQEISGQGYDYHTIVETAEEIKGGG</sequence>
<gene>
    <name evidence="2" type="ORF">OE749_17370</name>
</gene>
<comment type="caution">
    <text evidence="2">The sequence shown here is derived from an EMBL/GenBank/DDBJ whole genome shotgun (WGS) entry which is preliminary data.</text>
</comment>
<feature type="region of interest" description="Disordered" evidence="1">
    <location>
        <begin position="51"/>
        <end position="70"/>
    </location>
</feature>
<protein>
    <submittedName>
        <fullName evidence="2">Uncharacterized protein</fullName>
    </submittedName>
</protein>
<keyword evidence="3" id="KW-1185">Reference proteome</keyword>
<dbReference type="Proteomes" id="UP001652504">
    <property type="component" value="Unassembled WGS sequence"/>
</dbReference>
<name>A0ABT3ACS6_9ALTE</name>